<comment type="caution">
    <text evidence="14">The sequence shown here is derived from an EMBL/GenBank/DDBJ whole genome shotgun (WGS) entry which is preliminary data.</text>
</comment>
<dbReference type="EMBL" id="JALLKP010000002">
    <property type="protein sequence ID" value="KAK2196869.1"/>
    <property type="molecule type" value="Genomic_DNA"/>
</dbReference>
<dbReference type="InterPro" id="IPR000504">
    <property type="entry name" value="RRM_dom"/>
</dbReference>
<dbReference type="Pfam" id="PF00658">
    <property type="entry name" value="MLLE"/>
    <property type="match status" value="1"/>
</dbReference>
<dbReference type="AlphaFoldDB" id="A0AAD9UPG8"/>
<dbReference type="RefSeq" id="XP_067803711.1">
    <property type="nucleotide sequence ID" value="XM_067947147.1"/>
</dbReference>
<sequence>MAQQVPMSSGGIRSNGISPPYQMFNSASLYVGNLLPDVTEAMLYEVFNSVGPVASIRVCRDNATRKSLGYAYVNYYTVQDAEAALESLNYIEIRGQPTRIMWSNRDPTLRKSGTGNIFVKNLDKQIDTKALYDTFIHFGAILSCKVATDLNGRSKGFGFVHYDKEESAREAIEKVNGMLIGSEKVSVAPFLRRTERTETFDEVFTNLYVRNFPESFTEDDLKELFSPYGEITSMMIKSDDKGRKFAFINFADTKMARSALDGLNGTRVQDNIEPLLVCQHQGKARRQAMLRAQFGSNAQEQRQKNFGVNLYIKNIEDSIGDEELRDIFSQYGTVTSAKVMRDASGVSRGFGFVCFSKLEEATKAVAGTHLKLVKNKPLYVGLAEKREQRLSRLQQRNRPEHFVDRLLPQQQQQQQQVHPAGPPQQQQPSYIPMYPEMGMYYNPQVQYRPQIPQVPGARGMRMYAPLVYGQAKANPPPAAAANQNPNGTNRPRRPQEQHMPVSGFKFTSQARNKTDVVAQGIPQQTIPPQVAMAPNIAKNPAIQKQMIGERLFPIVARDNPELAGKITGMMLEMDNLELLTLLENETQLHAKIQEAIRVLQQAQ</sequence>
<evidence type="ECO:0000256" key="6">
    <source>
        <dbReference type="ARBA" id="ARBA00022845"/>
    </source>
</evidence>
<feature type="domain" description="RRM" evidence="12">
    <location>
        <begin position="308"/>
        <end position="385"/>
    </location>
</feature>
<dbReference type="FunFam" id="3.30.70.330:FF:000648">
    <property type="entry name" value="Polyadenylate-binding protein"/>
    <property type="match status" value="1"/>
</dbReference>
<keyword evidence="7 9" id="KW-0694">RNA-binding</keyword>
<keyword evidence="8" id="KW-0539">Nucleus</keyword>
<comment type="similarity">
    <text evidence="3 10">Belongs to the polyadenylate-binding protein type-1 family.</text>
</comment>
<proteinExistence type="inferred from homology"/>
<evidence type="ECO:0000313" key="15">
    <source>
        <dbReference type="Proteomes" id="UP001214638"/>
    </source>
</evidence>
<feature type="domain" description="PABC" evidence="13">
    <location>
        <begin position="527"/>
        <end position="603"/>
    </location>
</feature>
<feature type="domain" description="RRM" evidence="12">
    <location>
        <begin position="205"/>
        <end position="282"/>
    </location>
</feature>
<evidence type="ECO:0000256" key="7">
    <source>
        <dbReference type="ARBA" id="ARBA00022884"/>
    </source>
</evidence>
<dbReference type="FunFam" id="3.30.70.330:FF:000003">
    <property type="entry name" value="Polyadenylate-binding protein"/>
    <property type="match status" value="1"/>
</dbReference>
<dbReference type="CDD" id="cd12378">
    <property type="entry name" value="RRM1_I_PABPs"/>
    <property type="match status" value="1"/>
</dbReference>
<dbReference type="GO" id="GO:0003723">
    <property type="term" value="F:RNA binding"/>
    <property type="evidence" value="ECO:0007669"/>
    <property type="project" value="UniProtKB-UniRule"/>
</dbReference>
<evidence type="ECO:0000256" key="5">
    <source>
        <dbReference type="ARBA" id="ARBA00022737"/>
    </source>
</evidence>
<dbReference type="Proteomes" id="UP001214638">
    <property type="component" value="Unassembled WGS sequence"/>
</dbReference>
<dbReference type="InterPro" id="IPR034364">
    <property type="entry name" value="PABP_RRM1"/>
</dbReference>
<evidence type="ECO:0000256" key="3">
    <source>
        <dbReference type="ARBA" id="ARBA00008557"/>
    </source>
</evidence>
<name>A0AAD9UPG8_9APIC</name>
<keyword evidence="4 10" id="KW-0963">Cytoplasm</keyword>
<reference evidence="14" key="1">
    <citation type="journal article" date="2023" name="Nat. Microbiol.">
        <title>Babesia duncani multi-omics identifies virulence factors and drug targets.</title>
        <authorList>
            <person name="Singh P."/>
            <person name="Lonardi S."/>
            <person name="Liang Q."/>
            <person name="Vydyam P."/>
            <person name="Khabirova E."/>
            <person name="Fang T."/>
            <person name="Gihaz S."/>
            <person name="Thekkiniath J."/>
            <person name="Munshi M."/>
            <person name="Abel S."/>
            <person name="Ciampossin L."/>
            <person name="Batugedara G."/>
            <person name="Gupta M."/>
            <person name="Lu X.M."/>
            <person name="Lenz T."/>
            <person name="Chakravarty S."/>
            <person name="Cornillot E."/>
            <person name="Hu Y."/>
            <person name="Ma W."/>
            <person name="Gonzalez L.M."/>
            <person name="Sanchez S."/>
            <person name="Estrada K."/>
            <person name="Sanchez-Flores A."/>
            <person name="Montero E."/>
            <person name="Harb O.S."/>
            <person name="Le Roch K.G."/>
            <person name="Mamoun C.B."/>
        </authorList>
    </citation>
    <scope>NUCLEOTIDE SEQUENCE</scope>
    <source>
        <strain evidence="14">WA1</strain>
    </source>
</reference>
<comment type="subcellular location">
    <subcellularLocation>
        <location evidence="2 10">Cytoplasm</location>
    </subcellularLocation>
    <subcellularLocation>
        <location evidence="1">Nucleus</location>
    </subcellularLocation>
</comment>
<dbReference type="Gene3D" id="3.30.70.330">
    <property type="match status" value="4"/>
</dbReference>
<dbReference type="PANTHER" id="PTHR24012">
    <property type="entry name" value="RNA BINDING PROTEIN"/>
    <property type="match status" value="1"/>
</dbReference>
<comment type="function">
    <text evidence="10">Binds the poly(A) tail of mRNA.</text>
</comment>
<dbReference type="PROSITE" id="PS51309">
    <property type="entry name" value="PABC"/>
    <property type="match status" value="1"/>
</dbReference>
<dbReference type="InterPro" id="IPR045305">
    <property type="entry name" value="RRM2_I_PABPs"/>
</dbReference>
<dbReference type="InterPro" id="IPR002004">
    <property type="entry name" value="PABP_HYD_C"/>
</dbReference>
<evidence type="ECO:0000256" key="1">
    <source>
        <dbReference type="ARBA" id="ARBA00004123"/>
    </source>
</evidence>
<gene>
    <name evidence="14" type="ORF">BdWA1_002118</name>
</gene>
<evidence type="ECO:0000256" key="8">
    <source>
        <dbReference type="ARBA" id="ARBA00023242"/>
    </source>
</evidence>
<accession>A0AAD9UPG8</accession>
<feature type="compositionally biased region" description="Low complexity" evidence="11">
    <location>
        <begin position="409"/>
        <end position="428"/>
    </location>
</feature>
<evidence type="ECO:0000256" key="4">
    <source>
        <dbReference type="ARBA" id="ARBA00022490"/>
    </source>
</evidence>
<dbReference type="InterPro" id="IPR012677">
    <property type="entry name" value="Nucleotide-bd_a/b_plait_sf"/>
</dbReference>
<dbReference type="Gene3D" id="1.10.1900.10">
    <property type="entry name" value="c-terminal domain of poly(a) binding protein"/>
    <property type="match status" value="1"/>
</dbReference>
<evidence type="ECO:0000256" key="9">
    <source>
        <dbReference type="PROSITE-ProRule" id="PRU00176"/>
    </source>
</evidence>
<keyword evidence="6" id="KW-0810">Translation regulation</keyword>
<protein>
    <recommendedName>
        <fullName evidence="10">Polyadenylate-binding protein</fullName>
        <shortName evidence="10">PABP</shortName>
    </recommendedName>
</protein>
<dbReference type="NCBIfam" id="TIGR01628">
    <property type="entry name" value="PABP-1234"/>
    <property type="match status" value="1"/>
</dbReference>
<evidence type="ECO:0000256" key="11">
    <source>
        <dbReference type="SAM" id="MobiDB-lite"/>
    </source>
</evidence>
<feature type="domain" description="RRM" evidence="12">
    <location>
        <begin position="115"/>
        <end position="187"/>
    </location>
</feature>
<dbReference type="GO" id="GO:0005634">
    <property type="term" value="C:nucleus"/>
    <property type="evidence" value="ECO:0007669"/>
    <property type="project" value="UniProtKB-SubCell"/>
</dbReference>
<dbReference type="FunFam" id="3.30.70.330:FF:000651">
    <property type="entry name" value="Poly(A) binding protein cytoplasmic 1 like"/>
    <property type="match status" value="1"/>
</dbReference>
<feature type="region of interest" description="Disordered" evidence="11">
    <location>
        <begin position="474"/>
        <end position="498"/>
    </location>
</feature>
<dbReference type="Pfam" id="PF00076">
    <property type="entry name" value="RRM_1"/>
    <property type="match status" value="4"/>
</dbReference>
<keyword evidence="5" id="KW-0677">Repeat</keyword>
<dbReference type="PROSITE" id="PS50102">
    <property type="entry name" value="RRM"/>
    <property type="match status" value="4"/>
</dbReference>
<evidence type="ECO:0000256" key="10">
    <source>
        <dbReference type="RuleBase" id="RU362004"/>
    </source>
</evidence>
<dbReference type="CDD" id="cd12379">
    <property type="entry name" value="RRM2_I_PABPs"/>
    <property type="match status" value="1"/>
</dbReference>
<dbReference type="SMART" id="SM00517">
    <property type="entry name" value="PolyA"/>
    <property type="match status" value="1"/>
</dbReference>
<dbReference type="SUPFAM" id="SSF54928">
    <property type="entry name" value="RNA-binding domain, RBD"/>
    <property type="match status" value="3"/>
</dbReference>
<dbReference type="GeneID" id="94336416"/>
<evidence type="ECO:0000259" key="12">
    <source>
        <dbReference type="PROSITE" id="PS50102"/>
    </source>
</evidence>
<feature type="domain" description="RRM" evidence="12">
    <location>
        <begin position="27"/>
        <end position="105"/>
    </location>
</feature>
<evidence type="ECO:0000259" key="13">
    <source>
        <dbReference type="PROSITE" id="PS51309"/>
    </source>
</evidence>
<dbReference type="InterPro" id="IPR035979">
    <property type="entry name" value="RBD_domain_sf"/>
</dbReference>
<keyword evidence="15" id="KW-1185">Reference proteome</keyword>
<dbReference type="SUPFAM" id="SSF63570">
    <property type="entry name" value="PABC (PABP) domain"/>
    <property type="match status" value="1"/>
</dbReference>
<dbReference type="InterPro" id="IPR036053">
    <property type="entry name" value="PABP-dom"/>
</dbReference>
<dbReference type="CDD" id="cd12381">
    <property type="entry name" value="RRM4_I_PABPs"/>
    <property type="match status" value="1"/>
</dbReference>
<dbReference type="SMART" id="SM00360">
    <property type="entry name" value="RRM"/>
    <property type="match status" value="4"/>
</dbReference>
<dbReference type="KEGG" id="bdw:94336416"/>
<dbReference type="GO" id="GO:0006417">
    <property type="term" value="P:regulation of translation"/>
    <property type="evidence" value="ECO:0007669"/>
    <property type="project" value="UniProtKB-KW"/>
</dbReference>
<evidence type="ECO:0000256" key="2">
    <source>
        <dbReference type="ARBA" id="ARBA00004496"/>
    </source>
</evidence>
<feature type="region of interest" description="Disordered" evidence="11">
    <location>
        <begin position="409"/>
        <end position="430"/>
    </location>
</feature>
<dbReference type="GO" id="GO:0005737">
    <property type="term" value="C:cytoplasm"/>
    <property type="evidence" value="ECO:0007669"/>
    <property type="project" value="UniProtKB-SubCell"/>
</dbReference>
<dbReference type="InterPro" id="IPR006515">
    <property type="entry name" value="PABP_1234"/>
</dbReference>
<evidence type="ECO:0000313" key="14">
    <source>
        <dbReference type="EMBL" id="KAK2196869.1"/>
    </source>
</evidence>
<organism evidence="14 15">
    <name type="scientific">Babesia duncani</name>
    <dbReference type="NCBI Taxonomy" id="323732"/>
    <lineage>
        <taxon>Eukaryota</taxon>
        <taxon>Sar</taxon>
        <taxon>Alveolata</taxon>
        <taxon>Apicomplexa</taxon>
        <taxon>Aconoidasida</taxon>
        <taxon>Piroplasmida</taxon>
        <taxon>Babesiidae</taxon>
        <taxon>Babesia</taxon>
    </lineage>
</organism>